<dbReference type="Proteomes" id="UP000674938">
    <property type="component" value="Unassembled WGS sequence"/>
</dbReference>
<evidence type="ECO:0000259" key="2">
    <source>
        <dbReference type="Pfam" id="PF13166"/>
    </source>
</evidence>
<dbReference type="Pfam" id="PF13166">
    <property type="entry name" value="AAA_13"/>
    <property type="match status" value="1"/>
</dbReference>
<organism evidence="3 4">
    <name type="scientific">Vagococcus allomyrinae</name>
    <dbReference type="NCBI Taxonomy" id="2794353"/>
    <lineage>
        <taxon>Bacteria</taxon>
        <taxon>Bacillati</taxon>
        <taxon>Bacillota</taxon>
        <taxon>Bacilli</taxon>
        <taxon>Lactobacillales</taxon>
        <taxon>Enterococcaceae</taxon>
        <taxon>Vagococcus</taxon>
    </lineage>
</organism>
<dbReference type="InterPro" id="IPR026866">
    <property type="entry name" value="CR006_AAA"/>
</dbReference>
<dbReference type="SUPFAM" id="SSF52540">
    <property type="entry name" value="P-loop containing nucleoside triphosphate hydrolases"/>
    <property type="match status" value="1"/>
</dbReference>
<evidence type="ECO:0000256" key="1">
    <source>
        <dbReference type="SAM" id="Coils"/>
    </source>
</evidence>
<sequence length="726" mass="83870">MKLNIDTTDVFLGNEIDFRKKINFVFGKNGTGKSTITELIKEQYGQELDVRIFQGFDSIIGEDSKLNAVTLGVENTSINNQISAKEEEKEKIVLNIKEISKLINPPENSDSQNLFSKLEKSNKEYSDKKQEIEAFYTSSATTISGNNNLVKNARTYRKDSFKKEVSDSVTLEKTELEKNSSILKSEKKVAKTITFPKIDFSKYQESVNEILSSKVESKIIIEELVGSASKTTFAEEGVPLHKPGEKCSFCGNLVTEERMTLLKSYFSADEVELLKNRIAKGRNTINEYKESLTSVVIKTEDFYPDFLEESEAIRSDVSRIVESQNVFLGELISALDEKDKKLFEKDKVLTLSLPENFESIIPRYAEIIKQNNEFSNNLEVKQDEARLALRLHEVKKIIDDFKLDSELVMLELLKEKTTEAKTDCENEKAKIDEEKKKIEAIDSDIVALKNETKNTEKLANNINSKLKHSVSFELVRKKADNQEFYEIKNLSEEIRPITELSTGEKNIIAFLYFIEKLSEVSDSPDNINKIIIFDDPMTSNDDTMQYLIIDELQKTIKKCDKSSSSDKFILLTHNIFFYLNCSFEAKNRRDGKNAFEENNFYKLQRCDGQTKIGKIENKQQDFKTNYEALWHELVFLYKEEKPEMMLNPIRRIIETYVVFNGKEDFYKDNKDAKNLFNTNSHYFPDLEADLNGKNRDDIKTMMQKCFRDNGAESHFNKHWKNANKHN</sequence>
<comment type="caution">
    <text evidence="3">The sequence shown here is derived from an EMBL/GenBank/DDBJ whole genome shotgun (WGS) entry which is preliminary data.</text>
</comment>
<reference evidence="3" key="1">
    <citation type="submission" date="2020-12" db="EMBL/GenBank/DDBJ databases">
        <title>Vagococcus allomyrinae sp. nov. and Enterococcus lavae sp. nov., isolated from the larvae of Allomyrina dichotoma.</title>
        <authorList>
            <person name="Lee S.D."/>
        </authorList>
    </citation>
    <scope>NUCLEOTIDE SEQUENCE</scope>
    <source>
        <strain evidence="3">BWB3-3</strain>
    </source>
</reference>
<proteinExistence type="predicted"/>
<evidence type="ECO:0000313" key="3">
    <source>
        <dbReference type="EMBL" id="MBP1041001.1"/>
    </source>
</evidence>
<feature type="domain" description="Protein CR006 P-loop" evidence="2">
    <location>
        <begin position="13"/>
        <end position="706"/>
    </location>
</feature>
<name>A0A940PCK0_9ENTE</name>
<dbReference type="Gene3D" id="3.40.50.300">
    <property type="entry name" value="P-loop containing nucleotide triphosphate hydrolases"/>
    <property type="match status" value="1"/>
</dbReference>
<feature type="coiled-coil region" evidence="1">
    <location>
        <begin position="410"/>
        <end position="465"/>
    </location>
</feature>
<accession>A0A940PCK0</accession>
<dbReference type="InterPro" id="IPR027417">
    <property type="entry name" value="P-loop_NTPase"/>
</dbReference>
<protein>
    <submittedName>
        <fullName evidence="3">AAA family ATPase</fullName>
    </submittedName>
</protein>
<dbReference type="EMBL" id="JAEEGA010000004">
    <property type="protein sequence ID" value="MBP1041001.1"/>
    <property type="molecule type" value="Genomic_DNA"/>
</dbReference>
<dbReference type="RefSeq" id="WP_209526615.1">
    <property type="nucleotide sequence ID" value="NZ_JAEEGA010000004.1"/>
</dbReference>
<keyword evidence="4" id="KW-1185">Reference proteome</keyword>
<evidence type="ECO:0000313" key="4">
    <source>
        <dbReference type="Proteomes" id="UP000674938"/>
    </source>
</evidence>
<dbReference type="AlphaFoldDB" id="A0A940PCK0"/>
<gene>
    <name evidence="3" type="ORF">I6N95_08300</name>
</gene>
<keyword evidence="1" id="KW-0175">Coiled coil</keyword>